<dbReference type="RefSeq" id="WP_270074794.1">
    <property type="nucleotide sequence ID" value="NZ_JAJAQC010000062.1"/>
</dbReference>
<dbReference type="AlphaFoldDB" id="A0A9X3NQB0"/>
<organism evidence="1 2">
    <name type="scientific">Streptomonospora mangrovi</name>
    <dbReference type="NCBI Taxonomy" id="2883123"/>
    <lineage>
        <taxon>Bacteria</taxon>
        <taxon>Bacillati</taxon>
        <taxon>Actinomycetota</taxon>
        <taxon>Actinomycetes</taxon>
        <taxon>Streptosporangiales</taxon>
        <taxon>Nocardiopsidaceae</taxon>
        <taxon>Streptomonospora</taxon>
    </lineage>
</organism>
<dbReference type="InterPro" id="IPR007995">
    <property type="entry name" value="DUF742"/>
</dbReference>
<proteinExistence type="predicted"/>
<keyword evidence="2" id="KW-1185">Reference proteome</keyword>
<protein>
    <submittedName>
        <fullName evidence="1">DUF742 domain-containing protein</fullName>
    </submittedName>
</protein>
<evidence type="ECO:0000313" key="1">
    <source>
        <dbReference type="EMBL" id="MDA0567548.1"/>
    </source>
</evidence>
<accession>A0A9X3NQB0</accession>
<name>A0A9X3NQB0_9ACTN</name>
<dbReference type="Proteomes" id="UP001140076">
    <property type="component" value="Unassembled WGS sequence"/>
</dbReference>
<dbReference type="PANTHER" id="PTHR36221">
    <property type="entry name" value="DUF742 DOMAIN-CONTAINING PROTEIN"/>
    <property type="match status" value="1"/>
</dbReference>
<dbReference type="Pfam" id="PF05331">
    <property type="entry name" value="DUF742"/>
    <property type="match status" value="1"/>
</dbReference>
<sequence length="118" mass="12337">MSGSPRPAEPPGRLVRPFAIGLDSARGAAGLDLLTRVAAARPPRPGDHLRPEREALLRLAHRPQSVAEVSAHLGLPLSVAKLLVADMIEAGDLRPCTGAPALSGDDLLHVLLEGLRAL</sequence>
<dbReference type="PANTHER" id="PTHR36221:SF1">
    <property type="entry name" value="DUF742 DOMAIN-CONTAINING PROTEIN"/>
    <property type="match status" value="1"/>
</dbReference>
<evidence type="ECO:0000313" key="2">
    <source>
        <dbReference type="Proteomes" id="UP001140076"/>
    </source>
</evidence>
<comment type="caution">
    <text evidence="1">The sequence shown here is derived from an EMBL/GenBank/DDBJ whole genome shotgun (WGS) entry which is preliminary data.</text>
</comment>
<reference evidence="1" key="1">
    <citation type="submission" date="2021-10" db="EMBL/GenBank/DDBJ databases">
        <title>Streptomonospora sp. nov., isolated from mangrove soil.</title>
        <authorList>
            <person name="Chen X."/>
            <person name="Ge X."/>
            <person name="Liu W."/>
        </authorList>
    </citation>
    <scope>NUCLEOTIDE SEQUENCE</scope>
    <source>
        <strain evidence="1">S1-112</strain>
    </source>
</reference>
<dbReference type="EMBL" id="JAJAQC010000062">
    <property type="protein sequence ID" value="MDA0567548.1"/>
    <property type="molecule type" value="Genomic_DNA"/>
</dbReference>
<gene>
    <name evidence="1" type="ORF">LG943_24970</name>
</gene>